<dbReference type="InParanoid" id="A0A0C2SKQ9"/>
<dbReference type="Proteomes" id="UP000054549">
    <property type="component" value="Unassembled WGS sequence"/>
</dbReference>
<keyword evidence="2" id="KW-1185">Reference proteome</keyword>
<dbReference type="EMBL" id="KN818255">
    <property type="protein sequence ID" value="KIL63825.1"/>
    <property type="molecule type" value="Genomic_DNA"/>
</dbReference>
<dbReference type="AlphaFoldDB" id="A0A0C2SKQ9"/>
<dbReference type="OrthoDB" id="3234974at2759"/>
<evidence type="ECO:0000313" key="2">
    <source>
        <dbReference type="Proteomes" id="UP000054549"/>
    </source>
</evidence>
<gene>
    <name evidence="1" type="ORF">M378DRAFT_164015</name>
</gene>
<evidence type="ECO:0000313" key="1">
    <source>
        <dbReference type="EMBL" id="KIL63825.1"/>
    </source>
</evidence>
<reference evidence="1 2" key="1">
    <citation type="submission" date="2014-04" db="EMBL/GenBank/DDBJ databases">
        <title>Evolutionary Origins and Diversification of the Mycorrhizal Mutualists.</title>
        <authorList>
            <consortium name="DOE Joint Genome Institute"/>
            <consortium name="Mycorrhizal Genomics Consortium"/>
            <person name="Kohler A."/>
            <person name="Kuo A."/>
            <person name="Nagy L.G."/>
            <person name="Floudas D."/>
            <person name="Copeland A."/>
            <person name="Barry K.W."/>
            <person name="Cichocki N."/>
            <person name="Veneault-Fourrey C."/>
            <person name="LaButti K."/>
            <person name="Lindquist E.A."/>
            <person name="Lipzen A."/>
            <person name="Lundell T."/>
            <person name="Morin E."/>
            <person name="Murat C."/>
            <person name="Riley R."/>
            <person name="Ohm R."/>
            <person name="Sun H."/>
            <person name="Tunlid A."/>
            <person name="Henrissat B."/>
            <person name="Grigoriev I.V."/>
            <person name="Hibbett D.S."/>
            <person name="Martin F."/>
        </authorList>
    </citation>
    <scope>NUCLEOTIDE SEQUENCE [LARGE SCALE GENOMIC DNA]</scope>
    <source>
        <strain evidence="1 2">Koide BX008</strain>
    </source>
</reference>
<name>A0A0C2SKQ9_AMAMK</name>
<dbReference type="HOGENOM" id="CLU_1992053_0_0_1"/>
<protein>
    <submittedName>
        <fullName evidence="1">Uncharacterized protein</fullName>
    </submittedName>
</protein>
<proteinExistence type="predicted"/>
<sequence length="125" mass="14134">MEPVMRLRPEELPRVQVFTPVTVEGQRLESIVASPTFAWYSFEELRSLAYAQGLRHIIAPIPTPPLAEETTAASSTPTLIFDEEVNGTMDHICAHPDYLLHSPEELRLAFMRSGRQLNSQQLMQS</sequence>
<accession>A0A0C2SKQ9</accession>
<organism evidence="1 2">
    <name type="scientific">Amanita muscaria (strain Koide BX008)</name>
    <dbReference type="NCBI Taxonomy" id="946122"/>
    <lineage>
        <taxon>Eukaryota</taxon>
        <taxon>Fungi</taxon>
        <taxon>Dikarya</taxon>
        <taxon>Basidiomycota</taxon>
        <taxon>Agaricomycotina</taxon>
        <taxon>Agaricomycetes</taxon>
        <taxon>Agaricomycetidae</taxon>
        <taxon>Agaricales</taxon>
        <taxon>Pluteineae</taxon>
        <taxon>Amanitaceae</taxon>
        <taxon>Amanita</taxon>
    </lineage>
</organism>